<organism evidence="1 2">
    <name type="scientific">Paucilactobacillus suebicus DSM 5007 = KCTC 3549</name>
    <dbReference type="NCBI Taxonomy" id="1423807"/>
    <lineage>
        <taxon>Bacteria</taxon>
        <taxon>Bacillati</taxon>
        <taxon>Bacillota</taxon>
        <taxon>Bacilli</taxon>
        <taxon>Lactobacillales</taxon>
        <taxon>Lactobacillaceae</taxon>
        <taxon>Paucilactobacillus</taxon>
    </lineage>
</organism>
<dbReference type="PATRIC" id="fig|1423807.3.peg.2022"/>
<dbReference type="STRING" id="1423807.FD16_GL001969"/>
<gene>
    <name evidence="1" type="ORF">FD16_GL001969</name>
</gene>
<accession>A0A0R1W559</accession>
<reference evidence="1 2" key="1">
    <citation type="journal article" date="2015" name="Genome Announc.">
        <title>Expanding the biotechnology potential of lactobacilli through comparative genomics of 213 strains and associated genera.</title>
        <authorList>
            <person name="Sun Z."/>
            <person name="Harris H.M."/>
            <person name="McCann A."/>
            <person name="Guo C."/>
            <person name="Argimon S."/>
            <person name="Zhang W."/>
            <person name="Yang X."/>
            <person name="Jeffery I.B."/>
            <person name="Cooney J.C."/>
            <person name="Kagawa T.F."/>
            <person name="Liu W."/>
            <person name="Song Y."/>
            <person name="Salvetti E."/>
            <person name="Wrobel A."/>
            <person name="Rasinkangas P."/>
            <person name="Parkhill J."/>
            <person name="Rea M.C."/>
            <person name="O'Sullivan O."/>
            <person name="Ritari J."/>
            <person name="Douillard F.P."/>
            <person name="Paul Ross R."/>
            <person name="Yang R."/>
            <person name="Briner A.E."/>
            <person name="Felis G.E."/>
            <person name="de Vos W.M."/>
            <person name="Barrangou R."/>
            <person name="Klaenhammer T.R."/>
            <person name="Caufield P.W."/>
            <person name="Cui Y."/>
            <person name="Zhang H."/>
            <person name="O'Toole P.W."/>
        </authorList>
    </citation>
    <scope>NUCLEOTIDE SEQUENCE [LARGE SCALE GENOMIC DNA]</scope>
    <source>
        <strain evidence="1 2">DSM 5007</strain>
    </source>
</reference>
<keyword evidence="2" id="KW-1185">Reference proteome</keyword>
<evidence type="ECO:0000313" key="1">
    <source>
        <dbReference type="EMBL" id="KRM12791.1"/>
    </source>
</evidence>
<proteinExistence type="predicted"/>
<name>A0A0R1W559_9LACO</name>
<dbReference type="EMBL" id="AZGF01000005">
    <property type="protein sequence ID" value="KRM12791.1"/>
    <property type="molecule type" value="Genomic_DNA"/>
</dbReference>
<dbReference type="Proteomes" id="UP000051820">
    <property type="component" value="Unassembled WGS sequence"/>
</dbReference>
<dbReference type="AlphaFoldDB" id="A0A0R1W559"/>
<protein>
    <submittedName>
        <fullName evidence="1">Uncharacterized protein</fullName>
    </submittedName>
</protein>
<evidence type="ECO:0000313" key="2">
    <source>
        <dbReference type="Proteomes" id="UP000051820"/>
    </source>
</evidence>
<comment type="caution">
    <text evidence="1">The sequence shown here is derived from an EMBL/GenBank/DDBJ whole genome shotgun (WGS) entry which is preliminary data.</text>
</comment>
<sequence length="130" mass="15132">MNGDKDMNYYTNAEKFMKIYKGHEHELGPILRDDSFTLGEIATMKKNPNVWHLPLDLVIKLGKEYVYYTGEQAAQDPDFHSVLNRIKETLSSGEDEPYASTADAYRKMLDNNLDVYVQLYEVYLQNQNNK</sequence>